<keyword evidence="2" id="KW-0324">Glycolysis</keyword>
<keyword evidence="2" id="KW-0808">Transferase</keyword>
<keyword evidence="2" id="KW-0547">Nucleotide-binding</keyword>
<accession>A0ABN9M7Z7</accession>
<dbReference type="InterPro" id="IPR001312">
    <property type="entry name" value="Hexokinase"/>
</dbReference>
<protein>
    <recommendedName>
        <fullName evidence="2">Phosphotransferase</fullName>
        <ecNumber evidence="2">2.7.1.-</ecNumber>
    </recommendedName>
</protein>
<dbReference type="SUPFAM" id="SSF53067">
    <property type="entry name" value="Actin-like ATPase domain"/>
    <property type="match status" value="1"/>
</dbReference>
<evidence type="ECO:0000313" key="6">
    <source>
        <dbReference type="Proteomes" id="UP001176940"/>
    </source>
</evidence>
<feature type="domain" description="Hexokinase C-terminal" evidence="4">
    <location>
        <begin position="52"/>
        <end position="306"/>
    </location>
</feature>
<dbReference type="EC" id="2.7.1.-" evidence="2"/>
<gene>
    <name evidence="5" type="ORF">RIMI_LOCUS17711203</name>
</gene>
<evidence type="ECO:0000256" key="2">
    <source>
        <dbReference type="RuleBase" id="RU362007"/>
    </source>
</evidence>
<name>A0ABN9M7Z7_9NEOB</name>
<dbReference type="PANTHER" id="PTHR19443:SF28">
    <property type="entry name" value="HEXOKINASE HKDC1"/>
    <property type="match status" value="1"/>
</dbReference>
<dbReference type="InterPro" id="IPR043129">
    <property type="entry name" value="ATPase_NBD"/>
</dbReference>
<evidence type="ECO:0000256" key="1">
    <source>
        <dbReference type="ARBA" id="ARBA00004888"/>
    </source>
</evidence>
<dbReference type="PANTHER" id="PTHR19443">
    <property type="entry name" value="HEXOKINASE"/>
    <property type="match status" value="1"/>
</dbReference>
<dbReference type="InterPro" id="IPR022673">
    <property type="entry name" value="Hexokinase_C"/>
</dbReference>
<sequence length="319" mass="35316">MAIHPSPLMRHITRNSRGSPTSPQEFDLDIVAIVNDTVGTMMTCGYEEPDCEIGLIAGTGSNVCYMEEMKNIELVDGDEGKMCINTEWGGFGNNGRLSDIQTQYDIHVDEKSLNPGKQRYEKMTSGMYLGEIVRQILIDLTKRGLLFRGQISERLRTKGIFETKFLSQIESDRLALLQVRKILQQLGLDSTCDDSIIVKEVCGAVSTRAAKLCGAGLAAVVDKIRENRGLDHLKTTVGVDGTLYKLHPHCNTNLLTVIILVAYNLMDQTFSRILQETVRKLSPQCDVTFILSEDGSGKGAALITAVAKRFHSQEEEDKS</sequence>
<evidence type="ECO:0000259" key="4">
    <source>
        <dbReference type="Pfam" id="PF03727"/>
    </source>
</evidence>
<keyword evidence="2" id="KW-0067">ATP-binding</keyword>
<feature type="compositionally biased region" description="Polar residues" evidence="3">
    <location>
        <begin position="15"/>
        <end position="24"/>
    </location>
</feature>
<evidence type="ECO:0000256" key="3">
    <source>
        <dbReference type="SAM" id="MobiDB-lite"/>
    </source>
</evidence>
<keyword evidence="6" id="KW-1185">Reference proteome</keyword>
<dbReference type="PROSITE" id="PS51748">
    <property type="entry name" value="HEXOKINASE_2"/>
    <property type="match status" value="1"/>
</dbReference>
<feature type="region of interest" description="Disordered" evidence="3">
    <location>
        <begin position="1"/>
        <end position="24"/>
    </location>
</feature>
<evidence type="ECO:0000313" key="5">
    <source>
        <dbReference type="EMBL" id="CAJ0961332.1"/>
    </source>
</evidence>
<organism evidence="5 6">
    <name type="scientific">Ranitomeya imitator</name>
    <name type="common">mimic poison frog</name>
    <dbReference type="NCBI Taxonomy" id="111125"/>
    <lineage>
        <taxon>Eukaryota</taxon>
        <taxon>Metazoa</taxon>
        <taxon>Chordata</taxon>
        <taxon>Craniata</taxon>
        <taxon>Vertebrata</taxon>
        <taxon>Euteleostomi</taxon>
        <taxon>Amphibia</taxon>
        <taxon>Batrachia</taxon>
        <taxon>Anura</taxon>
        <taxon>Neobatrachia</taxon>
        <taxon>Hyloidea</taxon>
        <taxon>Dendrobatidae</taxon>
        <taxon>Dendrobatinae</taxon>
        <taxon>Ranitomeya</taxon>
    </lineage>
</organism>
<dbReference type="Gene3D" id="3.40.367.20">
    <property type="match status" value="1"/>
</dbReference>
<keyword evidence="2" id="KW-0418">Kinase</keyword>
<dbReference type="Pfam" id="PF03727">
    <property type="entry name" value="Hexokinase_2"/>
    <property type="match status" value="1"/>
</dbReference>
<comment type="pathway">
    <text evidence="1">Carbohydrate degradation; glycolysis; D-glyceraldehyde 3-phosphate and glycerone phosphate from D-glucose: step 1/4.</text>
</comment>
<reference evidence="5" key="1">
    <citation type="submission" date="2023-07" db="EMBL/GenBank/DDBJ databases">
        <authorList>
            <person name="Stuckert A."/>
        </authorList>
    </citation>
    <scope>NUCLEOTIDE SEQUENCE</scope>
</reference>
<dbReference type="EMBL" id="CAUEEQ010052334">
    <property type="protein sequence ID" value="CAJ0961332.1"/>
    <property type="molecule type" value="Genomic_DNA"/>
</dbReference>
<proteinExistence type="inferred from homology"/>
<comment type="caution">
    <text evidence="5">The sequence shown here is derived from an EMBL/GenBank/DDBJ whole genome shotgun (WGS) entry which is preliminary data.</text>
</comment>
<comment type="similarity">
    <text evidence="2">Belongs to the hexokinase family.</text>
</comment>
<dbReference type="PRINTS" id="PR00475">
    <property type="entry name" value="HEXOKINASE"/>
</dbReference>
<dbReference type="Proteomes" id="UP001176940">
    <property type="component" value="Unassembled WGS sequence"/>
</dbReference>